<accession>N1R3J9</accession>
<protein>
    <submittedName>
        <fullName evidence="1">Uncharacterized protein</fullName>
    </submittedName>
</protein>
<evidence type="ECO:0000313" key="1">
    <source>
        <dbReference type="EnsemblPlants" id="EMT16280"/>
    </source>
</evidence>
<dbReference type="AlphaFoldDB" id="N1R3J9"/>
<reference evidence="1" key="1">
    <citation type="submission" date="2015-06" db="UniProtKB">
        <authorList>
            <consortium name="EnsemblPlants"/>
        </authorList>
    </citation>
    <scope>IDENTIFICATION</scope>
</reference>
<name>N1R3J9_AEGTA</name>
<sequence>MECFSFVRSPSSEQFTDDVDEDEQWLFVDEASNSEWRDEFLDPIDGFRDDVDEDEPEIDEPLLPCFYYPDDVDEASNSEGRDEFVDPIVFSDPELFEGEDFFADCEAQSNIRILMDACITDHPFMLIYD</sequence>
<proteinExistence type="predicted"/>
<dbReference type="EnsemblPlants" id="EMT16280">
    <property type="protein sequence ID" value="EMT16280"/>
    <property type="gene ID" value="F775_08330"/>
</dbReference>
<organism evidence="1">
    <name type="scientific">Aegilops tauschii</name>
    <name type="common">Tausch's goatgrass</name>
    <name type="synonym">Aegilops squarrosa</name>
    <dbReference type="NCBI Taxonomy" id="37682"/>
    <lineage>
        <taxon>Eukaryota</taxon>
        <taxon>Viridiplantae</taxon>
        <taxon>Streptophyta</taxon>
        <taxon>Embryophyta</taxon>
        <taxon>Tracheophyta</taxon>
        <taxon>Spermatophyta</taxon>
        <taxon>Magnoliopsida</taxon>
        <taxon>Liliopsida</taxon>
        <taxon>Poales</taxon>
        <taxon>Poaceae</taxon>
        <taxon>BOP clade</taxon>
        <taxon>Pooideae</taxon>
        <taxon>Triticodae</taxon>
        <taxon>Triticeae</taxon>
        <taxon>Triticinae</taxon>
        <taxon>Aegilops</taxon>
    </lineage>
</organism>